<feature type="compositionally biased region" description="Acidic residues" evidence="1">
    <location>
        <begin position="106"/>
        <end position="128"/>
    </location>
</feature>
<gene>
    <name evidence="2" type="ORF">DL762_005523</name>
</gene>
<comment type="caution">
    <text evidence="2">The sequence shown here is derived from an EMBL/GenBank/DDBJ whole genome shotgun (WGS) entry which is preliminary data.</text>
</comment>
<sequence>MEGCPLAGSGALETIGEARGAEVDIQVRVHLESVSADLDVVNEAWLYRHSSHYRAASGYSTICWLVTTQEGKAAIDAVRFSKCYECDGRMDKKESSEDGGVQQDGDGLEDENDADEGDDEEAADDDLA</sequence>
<organism evidence="2 3">
    <name type="scientific">Monosporascus cannonballus</name>
    <dbReference type="NCBI Taxonomy" id="155416"/>
    <lineage>
        <taxon>Eukaryota</taxon>
        <taxon>Fungi</taxon>
        <taxon>Dikarya</taxon>
        <taxon>Ascomycota</taxon>
        <taxon>Pezizomycotina</taxon>
        <taxon>Sordariomycetes</taxon>
        <taxon>Xylariomycetidae</taxon>
        <taxon>Xylariales</taxon>
        <taxon>Xylariales incertae sedis</taxon>
        <taxon>Monosporascus</taxon>
    </lineage>
</organism>
<name>A0ABY0H5S2_9PEZI</name>
<protein>
    <submittedName>
        <fullName evidence="2">Uncharacterized protein</fullName>
    </submittedName>
</protein>
<evidence type="ECO:0000256" key="1">
    <source>
        <dbReference type="SAM" id="MobiDB-lite"/>
    </source>
</evidence>
<evidence type="ECO:0000313" key="2">
    <source>
        <dbReference type="EMBL" id="RYO84672.1"/>
    </source>
</evidence>
<evidence type="ECO:0000313" key="3">
    <source>
        <dbReference type="Proteomes" id="UP000294003"/>
    </source>
</evidence>
<dbReference type="EMBL" id="QJNS01000156">
    <property type="protein sequence ID" value="RYO84672.1"/>
    <property type="molecule type" value="Genomic_DNA"/>
</dbReference>
<accession>A0ABY0H5S2</accession>
<keyword evidence="3" id="KW-1185">Reference proteome</keyword>
<reference evidence="2 3" key="1">
    <citation type="submission" date="2018-06" db="EMBL/GenBank/DDBJ databases">
        <title>Complete Genomes of Monosporascus.</title>
        <authorList>
            <person name="Robinson A.J."/>
            <person name="Natvig D.O."/>
        </authorList>
    </citation>
    <scope>NUCLEOTIDE SEQUENCE [LARGE SCALE GENOMIC DNA]</scope>
    <source>
        <strain evidence="2 3">CBS 609.92</strain>
    </source>
</reference>
<proteinExistence type="predicted"/>
<feature type="region of interest" description="Disordered" evidence="1">
    <location>
        <begin position="90"/>
        <end position="128"/>
    </location>
</feature>
<dbReference type="Proteomes" id="UP000294003">
    <property type="component" value="Unassembled WGS sequence"/>
</dbReference>